<evidence type="ECO:0000313" key="2">
    <source>
        <dbReference type="WBParaSite" id="nRc.2.0.1.t01033-RA"/>
    </source>
</evidence>
<keyword evidence="1" id="KW-1185">Reference proteome</keyword>
<organism evidence="1 2">
    <name type="scientific">Romanomermis culicivorax</name>
    <name type="common">Nematode worm</name>
    <dbReference type="NCBI Taxonomy" id="13658"/>
    <lineage>
        <taxon>Eukaryota</taxon>
        <taxon>Metazoa</taxon>
        <taxon>Ecdysozoa</taxon>
        <taxon>Nematoda</taxon>
        <taxon>Enoplea</taxon>
        <taxon>Dorylaimia</taxon>
        <taxon>Mermithida</taxon>
        <taxon>Mermithoidea</taxon>
        <taxon>Mermithidae</taxon>
        <taxon>Romanomermis</taxon>
    </lineage>
</organism>
<dbReference type="AlphaFoldDB" id="A0A915HHD2"/>
<sequence length="103" mass="11569">MMGRCRRLLGKVVSSERVETAGRLPICNGVDVFPPFLTIFLEAIEGITPANLVSQIRPDKQSPIIPLETHQVSPYSRACRGSNDGYWPIARRTLLSKNEFRKT</sequence>
<dbReference type="WBParaSite" id="nRc.2.0.1.t01033-RA">
    <property type="protein sequence ID" value="nRc.2.0.1.t01033-RA"/>
    <property type="gene ID" value="nRc.2.0.1.g01033"/>
</dbReference>
<protein>
    <submittedName>
        <fullName evidence="2">Uncharacterized protein</fullName>
    </submittedName>
</protein>
<dbReference type="Proteomes" id="UP000887565">
    <property type="component" value="Unplaced"/>
</dbReference>
<accession>A0A915HHD2</accession>
<proteinExistence type="predicted"/>
<evidence type="ECO:0000313" key="1">
    <source>
        <dbReference type="Proteomes" id="UP000887565"/>
    </source>
</evidence>
<reference evidence="2" key="1">
    <citation type="submission" date="2022-11" db="UniProtKB">
        <authorList>
            <consortium name="WormBaseParasite"/>
        </authorList>
    </citation>
    <scope>IDENTIFICATION</scope>
</reference>
<name>A0A915HHD2_ROMCU</name>